<dbReference type="GO" id="GO:0030598">
    <property type="term" value="F:rRNA N-glycosylase activity"/>
    <property type="evidence" value="ECO:0007669"/>
    <property type="project" value="UniProtKB-EC"/>
</dbReference>
<dbReference type="EC" id="3.2.2.22"/>
<dbReference type="AlphaFoldDB" id="Q9S8P3"/>
<sequence length="26" mass="2909">GLDTVSFSTKGATYITYVNFLNELRV</sequence>
<proteinExistence type="evidence at protein level"/>
<organism>
    <name type="scientific">Suregada multiflora</name>
    <name type="common">False lime</name>
    <name type="synonym">Gelonium multiflorum</name>
    <dbReference type="NCBI Taxonomy" id="3979"/>
    <lineage>
        <taxon>Eukaryota</taxon>
        <taxon>Viridiplantae</taxon>
        <taxon>Streptophyta</taxon>
        <taxon>Embryophyta</taxon>
        <taxon>Tracheophyta</taxon>
        <taxon>Spermatophyta</taxon>
        <taxon>Magnoliopsida</taxon>
        <taxon>eudicotyledons</taxon>
        <taxon>Gunneridae</taxon>
        <taxon>Pentapetalae</taxon>
        <taxon>rosids</taxon>
        <taxon>fabids</taxon>
        <taxon>Malpighiales</taxon>
        <taxon>Euphorbiaceae</taxon>
        <taxon>Crotonoideae</taxon>
        <taxon>Gelonieae</taxon>
        <taxon>Suregada</taxon>
    </lineage>
</organism>
<reference key="1">
    <citation type="journal article" date="1993" name="Biochem. Mol. Biol. Int.">
        <title>Structural characterization of gelonin: evidence for separate antigenic and cytotoxic domains.</title>
        <authorList>
            <person name="Sairam M.R."/>
            <person name="Srinivasa B.R."/>
            <person name="Marcil J."/>
        </authorList>
    </citation>
    <scope>PROTEIN SEQUENCE</scope>
</reference>
<name>Q9S8P3_SURMU</name>
<protein>
    <submittedName>
        <fullName>rRNA -glycosidase</fullName>
        <ecNumber>3.2.2.22</ecNumber>
    </submittedName>
</protein>
<keyword id="KW-0903">Direct protein sequencing</keyword>
<accession>Q9S8P3</accession>